<evidence type="ECO:0000256" key="1">
    <source>
        <dbReference type="ARBA" id="ARBA00022737"/>
    </source>
</evidence>
<dbReference type="InterPro" id="IPR027417">
    <property type="entry name" value="P-loop_NTPase"/>
</dbReference>
<comment type="caution">
    <text evidence="5">The sequence shown here is derived from an EMBL/GenBank/DDBJ whole genome shotgun (WGS) entry which is preliminary data.</text>
</comment>
<dbReference type="PANTHER" id="PTHR11550:SF0">
    <property type="entry name" value="CTP SYNTHASE-RELATED"/>
    <property type="match status" value="1"/>
</dbReference>
<dbReference type="AlphaFoldDB" id="A0AAD8QHW1"/>
<dbReference type="SUPFAM" id="SSF52540">
    <property type="entry name" value="P-loop containing nucleoside triphosphate hydrolases"/>
    <property type="match status" value="1"/>
</dbReference>
<evidence type="ECO:0000313" key="5">
    <source>
        <dbReference type="EMBL" id="KAK1601528.1"/>
    </source>
</evidence>
<keyword evidence="6" id="KW-1185">Reference proteome</keyword>
<feature type="domain" description="CTP synthase N-terminal" evidence="4">
    <location>
        <begin position="2"/>
        <end position="110"/>
    </location>
</feature>
<dbReference type="GO" id="GO:0042802">
    <property type="term" value="F:identical protein binding"/>
    <property type="evidence" value="ECO:0007669"/>
    <property type="project" value="TreeGrafter"/>
</dbReference>
<reference evidence="5" key="1">
    <citation type="submission" date="2023-07" db="EMBL/GenBank/DDBJ databases">
        <title>A chromosome-level genome assembly of Lolium multiflorum.</title>
        <authorList>
            <person name="Chen Y."/>
            <person name="Copetti D."/>
            <person name="Kolliker R."/>
            <person name="Studer B."/>
        </authorList>
    </citation>
    <scope>NUCLEOTIDE SEQUENCE</scope>
    <source>
        <strain evidence="5">02402/16</strain>
        <tissue evidence="5">Leaf</tissue>
    </source>
</reference>
<dbReference type="InterPro" id="IPR011990">
    <property type="entry name" value="TPR-like_helical_dom_sf"/>
</dbReference>
<feature type="repeat" description="PPR" evidence="3">
    <location>
        <begin position="339"/>
        <end position="373"/>
    </location>
</feature>
<proteinExistence type="predicted"/>
<keyword evidence="2" id="KW-0809">Transit peptide</keyword>
<organism evidence="5 6">
    <name type="scientific">Lolium multiflorum</name>
    <name type="common">Italian ryegrass</name>
    <name type="synonym">Lolium perenne subsp. multiflorum</name>
    <dbReference type="NCBI Taxonomy" id="4521"/>
    <lineage>
        <taxon>Eukaryota</taxon>
        <taxon>Viridiplantae</taxon>
        <taxon>Streptophyta</taxon>
        <taxon>Embryophyta</taxon>
        <taxon>Tracheophyta</taxon>
        <taxon>Spermatophyta</taxon>
        <taxon>Magnoliopsida</taxon>
        <taxon>Liliopsida</taxon>
        <taxon>Poales</taxon>
        <taxon>Poaceae</taxon>
        <taxon>BOP clade</taxon>
        <taxon>Pooideae</taxon>
        <taxon>Poodae</taxon>
        <taxon>Poeae</taxon>
        <taxon>Poeae Chloroplast Group 2 (Poeae type)</taxon>
        <taxon>Loliodinae</taxon>
        <taxon>Loliinae</taxon>
        <taxon>Lolium</taxon>
    </lineage>
</organism>
<protein>
    <recommendedName>
        <fullName evidence="4">CTP synthase N-terminal domain-containing protein</fullName>
    </recommendedName>
</protein>
<dbReference type="Gene3D" id="3.40.50.300">
    <property type="entry name" value="P-loop containing nucleotide triphosphate hydrolases"/>
    <property type="match status" value="1"/>
</dbReference>
<dbReference type="Pfam" id="PF06418">
    <property type="entry name" value="CTP_synth_N"/>
    <property type="match status" value="1"/>
</dbReference>
<evidence type="ECO:0000256" key="2">
    <source>
        <dbReference type="ARBA" id="ARBA00022946"/>
    </source>
</evidence>
<name>A0AAD8QHW1_LOLMU</name>
<keyword evidence="1" id="KW-0677">Repeat</keyword>
<dbReference type="PROSITE" id="PS51375">
    <property type="entry name" value="PPR"/>
    <property type="match status" value="1"/>
</dbReference>
<dbReference type="Gene3D" id="1.25.40.10">
    <property type="entry name" value="Tetratricopeptide repeat domain"/>
    <property type="match status" value="1"/>
</dbReference>
<dbReference type="InterPro" id="IPR017456">
    <property type="entry name" value="CTP_synthase_N"/>
</dbReference>
<dbReference type="EMBL" id="JAUUTY010000403">
    <property type="protein sequence ID" value="KAK1601528.1"/>
    <property type="molecule type" value="Genomic_DNA"/>
</dbReference>
<sequence length="422" mass="45571">MKYVPAAVGLVSGLGKGVEASSVSVILKACGLGITSIKIDPYLNASAGTTPPFKHGGAFMLDDDGGEVDLDVGNCERFLDIELTRNNSGMIFQSLIDKEREGKYLGKTLQDCIEPVAMIAVDGMDGPADVIKLDRTIGGHEFNTEDVSAHLLNGRHQSLIRQHSNEKGSHFPLSKGSLLAQPPQARKVLPCSPLRFVSQHGGAAVLHRALRGLCTGEAPFKAPPEPISLFELDTISTLIPRLLSEGHVPAAGRLLSAVLLLPGSPERLLFSPLAEHLASLPTLTPAFALLTTLRHHPVRPSALPLATPLLGNLLSMRRARDAASVLRWLCRPDSSCRPDDATYDIAVAGFCRIEDTKSVLVALREMALDGVRPSQKLQEAVRDAMLQDSRIEEAWALEETMQLPESTKTVELVDKFLGAWEE</sequence>
<dbReference type="GO" id="GO:0003883">
    <property type="term" value="F:CTP synthase activity"/>
    <property type="evidence" value="ECO:0007669"/>
    <property type="project" value="InterPro"/>
</dbReference>
<dbReference type="GO" id="GO:0019856">
    <property type="term" value="P:pyrimidine nucleobase biosynthetic process"/>
    <property type="evidence" value="ECO:0007669"/>
    <property type="project" value="TreeGrafter"/>
</dbReference>
<dbReference type="InterPro" id="IPR004468">
    <property type="entry name" value="CTP_synthase"/>
</dbReference>
<dbReference type="PANTHER" id="PTHR11550">
    <property type="entry name" value="CTP SYNTHASE"/>
    <property type="match status" value="1"/>
</dbReference>
<accession>A0AAD8QHW1</accession>
<gene>
    <name evidence="5" type="ORF">QYE76_018057</name>
</gene>
<evidence type="ECO:0000313" key="6">
    <source>
        <dbReference type="Proteomes" id="UP001231189"/>
    </source>
</evidence>
<evidence type="ECO:0000256" key="3">
    <source>
        <dbReference type="PROSITE-ProRule" id="PRU00708"/>
    </source>
</evidence>
<dbReference type="InterPro" id="IPR002885">
    <property type="entry name" value="PPR_rpt"/>
</dbReference>
<evidence type="ECO:0000259" key="4">
    <source>
        <dbReference type="Pfam" id="PF06418"/>
    </source>
</evidence>
<dbReference type="GO" id="GO:0006241">
    <property type="term" value="P:CTP biosynthetic process"/>
    <property type="evidence" value="ECO:0007669"/>
    <property type="project" value="TreeGrafter"/>
</dbReference>
<dbReference type="Proteomes" id="UP001231189">
    <property type="component" value="Unassembled WGS sequence"/>
</dbReference>